<dbReference type="EMBL" id="JAUZQE010000024">
    <property type="protein sequence ID" value="MDR4126413.1"/>
    <property type="molecule type" value="Genomic_DNA"/>
</dbReference>
<dbReference type="RefSeq" id="WP_347287231.1">
    <property type="nucleotide sequence ID" value="NZ_JAUZQE010000024.1"/>
</dbReference>
<dbReference type="Gene3D" id="3.30.9.10">
    <property type="entry name" value="D-Amino Acid Oxidase, subunit A, domain 2"/>
    <property type="match status" value="1"/>
</dbReference>
<dbReference type="EC" id="1.-.-.-" evidence="3"/>
<protein>
    <submittedName>
        <fullName evidence="3">FAD-dependent oxidoreductase</fullName>
        <ecNumber evidence="3">1.-.-.-</ecNumber>
    </submittedName>
</protein>
<dbReference type="GO" id="GO:0016491">
    <property type="term" value="F:oxidoreductase activity"/>
    <property type="evidence" value="ECO:0007669"/>
    <property type="project" value="UniProtKB-KW"/>
</dbReference>
<reference evidence="3 4" key="1">
    <citation type="submission" date="2023-08" db="EMBL/GenBank/DDBJ databases">
        <title>Alcaligenaceae gen. nov., a novel taxon isolated from the sludge of Yixing Pesticide Factory.</title>
        <authorList>
            <person name="Ruan L."/>
        </authorList>
    </citation>
    <scope>NUCLEOTIDE SEQUENCE [LARGE SCALE GENOMIC DNA]</scope>
    <source>
        <strain evidence="3 4">LG-2</strain>
    </source>
</reference>
<evidence type="ECO:0000259" key="2">
    <source>
        <dbReference type="Pfam" id="PF01266"/>
    </source>
</evidence>
<dbReference type="PANTHER" id="PTHR13847:SF289">
    <property type="entry name" value="GLYCINE OXIDASE"/>
    <property type="match status" value="1"/>
</dbReference>
<comment type="caution">
    <text evidence="3">The sequence shown here is derived from an EMBL/GenBank/DDBJ whole genome shotgun (WGS) entry which is preliminary data.</text>
</comment>
<organism evidence="3 4">
    <name type="scientific">Yanghanlia caeni</name>
    <dbReference type="NCBI Taxonomy" id="3064283"/>
    <lineage>
        <taxon>Bacteria</taxon>
        <taxon>Pseudomonadati</taxon>
        <taxon>Pseudomonadota</taxon>
        <taxon>Betaproteobacteria</taxon>
        <taxon>Burkholderiales</taxon>
        <taxon>Alcaligenaceae</taxon>
        <taxon>Yanghanlia</taxon>
    </lineage>
</organism>
<feature type="domain" description="FAD dependent oxidoreductase" evidence="2">
    <location>
        <begin position="8"/>
        <end position="397"/>
    </location>
</feature>
<evidence type="ECO:0000313" key="4">
    <source>
        <dbReference type="Proteomes" id="UP001232156"/>
    </source>
</evidence>
<dbReference type="InterPro" id="IPR036188">
    <property type="entry name" value="FAD/NAD-bd_sf"/>
</dbReference>
<evidence type="ECO:0000256" key="1">
    <source>
        <dbReference type="ARBA" id="ARBA00023002"/>
    </source>
</evidence>
<accession>A0ABU1D7S5</accession>
<dbReference type="InterPro" id="IPR006076">
    <property type="entry name" value="FAD-dep_OxRdtase"/>
</dbReference>
<evidence type="ECO:0000313" key="3">
    <source>
        <dbReference type="EMBL" id="MDR4126413.1"/>
    </source>
</evidence>
<dbReference type="PANTHER" id="PTHR13847">
    <property type="entry name" value="SARCOSINE DEHYDROGENASE-RELATED"/>
    <property type="match status" value="1"/>
</dbReference>
<dbReference type="Proteomes" id="UP001232156">
    <property type="component" value="Unassembled WGS sequence"/>
</dbReference>
<keyword evidence="4" id="KW-1185">Reference proteome</keyword>
<dbReference type="Gene3D" id="3.50.50.60">
    <property type="entry name" value="FAD/NAD(P)-binding domain"/>
    <property type="match status" value="2"/>
</dbReference>
<name>A0ABU1D7S5_9BURK</name>
<keyword evidence="1 3" id="KW-0560">Oxidoreductase</keyword>
<dbReference type="SUPFAM" id="SSF54373">
    <property type="entry name" value="FAD-linked reductases, C-terminal domain"/>
    <property type="match status" value="1"/>
</dbReference>
<sequence length="419" mass="45115">MNDTCHEVAVIGAGVVGLCVAHELVHAGKRVVLVDPEPPGSQCSSGNSGALSAGSVAPLAMPGVVRSSLPLLADPNGPLFVPPAYWLQAAPWLWRFVRASKPQRVQLIASALHGLLHDAVGLHVQLARRIGAEHLIRHNGQLHLYPNEAAMSADRGGWALKAQHGLKMEPVDASAIHALEPAVRHDRYTAGYFLPDEGSVVSPLAYSQAIAAALMARGVAFERTRVDALKADGERWALHCAGRELHAKHVVVCAGAWSSRLLRTVGVNVPLQSQRGYHLQYPGLRDTLNRVVVLADRKVFINPMQDGLRIGGTVEIDSLERPMREQRALRLAEHLQAGLHLPAETGSAKSWMGHRPCLPDSMPVLGAVPHLTGLWCAFGHGHLGLTGAAKTARWLTQALVEGRAPQEMAPFSISRFMRG</sequence>
<dbReference type="Pfam" id="PF01266">
    <property type="entry name" value="DAO"/>
    <property type="match status" value="1"/>
</dbReference>
<proteinExistence type="predicted"/>
<gene>
    <name evidence="3" type="ORF">Q8947_10525</name>
</gene>
<dbReference type="SUPFAM" id="SSF51905">
    <property type="entry name" value="FAD/NAD(P)-binding domain"/>
    <property type="match status" value="1"/>
</dbReference>